<feature type="compositionally biased region" description="Polar residues" evidence="1">
    <location>
        <begin position="52"/>
        <end position="62"/>
    </location>
</feature>
<name>A0A1V6U4N0_9EURO</name>
<sequence length="62" mass="6939">MHLAIPPTPVRNPGKGFKTQPKKTRTEKVSTDDESVQTSSGDSLKKSFRKSMINTFTSRTRT</sequence>
<feature type="region of interest" description="Disordered" evidence="1">
    <location>
        <begin position="1"/>
        <end position="62"/>
    </location>
</feature>
<organism evidence="2 3">
    <name type="scientific">Penicillium flavigenum</name>
    <dbReference type="NCBI Taxonomy" id="254877"/>
    <lineage>
        <taxon>Eukaryota</taxon>
        <taxon>Fungi</taxon>
        <taxon>Dikarya</taxon>
        <taxon>Ascomycota</taxon>
        <taxon>Pezizomycotina</taxon>
        <taxon>Eurotiomycetes</taxon>
        <taxon>Eurotiomycetidae</taxon>
        <taxon>Eurotiales</taxon>
        <taxon>Aspergillaceae</taxon>
        <taxon>Penicillium</taxon>
    </lineage>
</organism>
<dbReference type="AlphaFoldDB" id="A0A1V6U4N0"/>
<comment type="caution">
    <text evidence="2">The sequence shown here is derived from an EMBL/GenBank/DDBJ whole genome shotgun (WGS) entry which is preliminary data.</text>
</comment>
<keyword evidence="3" id="KW-1185">Reference proteome</keyword>
<protein>
    <submittedName>
        <fullName evidence="2">Uncharacterized protein</fullName>
    </submittedName>
</protein>
<proteinExistence type="predicted"/>
<accession>A0A1V6U4N0</accession>
<evidence type="ECO:0000256" key="1">
    <source>
        <dbReference type="SAM" id="MobiDB-lite"/>
    </source>
</evidence>
<reference evidence="3" key="1">
    <citation type="journal article" date="2017" name="Nat. Microbiol.">
        <title>Global analysis of biosynthetic gene clusters reveals vast potential of secondary metabolite production in Penicillium species.</title>
        <authorList>
            <person name="Nielsen J.C."/>
            <person name="Grijseels S."/>
            <person name="Prigent S."/>
            <person name="Ji B."/>
            <person name="Dainat J."/>
            <person name="Nielsen K.F."/>
            <person name="Frisvad J.C."/>
            <person name="Workman M."/>
            <person name="Nielsen J."/>
        </authorList>
    </citation>
    <scope>NUCLEOTIDE SEQUENCE [LARGE SCALE GENOMIC DNA]</scope>
    <source>
        <strain evidence="3">IBT 14082</strain>
    </source>
</reference>
<dbReference type="Proteomes" id="UP000191342">
    <property type="component" value="Unassembled WGS sequence"/>
</dbReference>
<gene>
    <name evidence="2" type="ORF">PENFLA_c001G07775</name>
</gene>
<evidence type="ECO:0000313" key="3">
    <source>
        <dbReference type="Proteomes" id="UP000191342"/>
    </source>
</evidence>
<feature type="compositionally biased region" description="Pro residues" evidence="1">
    <location>
        <begin position="1"/>
        <end position="10"/>
    </location>
</feature>
<evidence type="ECO:0000313" key="2">
    <source>
        <dbReference type="EMBL" id="OQE32833.1"/>
    </source>
</evidence>
<dbReference type="OrthoDB" id="4308391at2759"/>
<dbReference type="EMBL" id="MLQL01000001">
    <property type="protein sequence ID" value="OQE32833.1"/>
    <property type="molecule type" value="Genomic_DNA"/>
</dbReference>